<sequence>MLYNTRMAQKPIIQVPDQILTTPCDKVRVFGDETKALAQDLVDTLNAAIKPQGAGLAAPQIGVTARVCVVRRFFADPAKPSQELHKDYALVNPKITSESGEFDIDWEGCLSIPNTYGRVKRSRKIKVMAFDEKGNVIKLKASGFFARVIQHELDHLDGVLFTSKVVGDVMTEEALDKLYEGVPTL</sequence>
<dbReference type="NCBIfam" id="TIGR00079">
    <property type="entry name" value="pept_deformyl"/>
    <property type="match status" value="1"/>
</dbReference>
<dbReference type="CDD" id="cd00487">
    <property type="entry name" value="Pep_deformylase"/>
    <property type="match status" value="1"/>
</dbReference>
<dbReference type="Pfam" id="PF01327">
    <property type="entry name" value="Pep_deformylase"/>
    <property type="match status" value="1"/>
</dbReference>
<dbReference type="Gene3D" id="3.90.45.10">
    <property type="entry name" value="Peptide deformylase"/>
    <property type="match status" value="1"/>
</dbReference>
<evidence type="ECO:0000313" key="3">
    <source>
        <dbReference type="EMBL" id="KKU29704.1"/>
    </source>
</evidence>
<accession>A0A0G1PA36</accession>
<evidence type="ECO:0000256" key="1">
    <source>
        <dbReference type="ARBA" id="ARBA00010759"/>
    </source>
</evidence>
<evidence type="ECO:0000313" key="4">
    <source>
        <dbReference type="Proteomes" id="UP000034732"/>
    </source>
</evidence>
<dbReference type="EMBL" id="LCMF01000032">
    <property type="protein sequence ID" value="KKU29704.1"/>
    <property type="molecule type" value="Genomic_DNA"/>
</dbReference>
<dbReference type="PRINTS" id="PR01576">
    <property type="entry name" value="PDEFORMYLASE"/>
</dbReference>
<dbReference type="SUPFAM" id="SSF56420">
    <property type="entry name" value="Peptide deformylase"/>
    <property type="match status" value="1"/>
</dbReference>
<reference evidence="3 4" key="1">
    <citation type="journal article" date="2015" name="Nature">
        <title>rRNA introns, odd ribosomes, and small enigmatic genomes across a large radiation of phyla.</title>
        <authorList>
            <person name="Brown C.T."/>
            <person name="Hug L.A."/>
            <person name="Thomas B.C."/>
            <person name="Sharon I."/>
            <person name="Castelle C.J."/>
            <person name="Singh A."/>
            <person name="Wilkins M.J."/>
            <person name="Williams K.H."/>
            <person name="Banfield J.F."/>
        </authorList>
    </citation>
    <scope>NUCLEOTIDE SEQUENCE [LARGE SCALE GENOMIC DNA]</scope>
</reference>
<dbReference type="GO" id="GO:0006412">
    <property type="term" value="P:translation"/>
    <property type="evidence" value="ECO:0007669"/>
    <property type="project" value="UniProtKB-UniRule"/>
</dbReference>
<feature type="binding site" evidence="2">
    <location>
        <position position="151"/>
    </location>
    <ligand>
        <name>Fe cation</name>
        <dbReference type="ChEBI" id="CHEBI:24875"/>
    </ligand>
</feature>
<gene>
    <name evidence="2" type="primary">def</name>
    <name evidence="3" type="ORF">UX44_C0032G0004</name>
</gene>
<dbReference type="EC" id="3.5.1.88" evidence="2"/>
<dbReference type="InterPro" id="IPR036821">
    <property type="entry name" value="Peptide_deformylase_sf"/>
</dbReference>
<comment type="similarity">
    <text evidence="1 2">Belongs to the polypeptide deformylase family.</text>
</comment>
<keyword evidence="2" id="KW-0408">Iron</keyword>
<dbReference type="HAMAP" id="MF_00163">
    <property type="entry name" value="Pep_deformylase"/>
    <property type="match status" value="1"/>
</dbReference>
<protein>
    <recommendedName>
        <fullName evidence="2">Peptide deformylase</fullName>
        <shortName evidence="2">PDF</shortName>
        <ecNumber evidence="2">3.5.1.88</ecNumber>
    </recommendedName>
    <alternativeName>
        <fullName evidence="2">Polypeptide deformylase</fullName>
    </alternativeName>
</protein>
<dbReference type="InterPro" id="IPR023635">
    <property type="entry name" value="Peptide_deformylase"/>
</dbReference>
<evidence type="ECO:0000256" key="2">
    <source>
        <dbReference type="HAMAP-Rule" id="MF_00163"/>
    </source>
</evidence>
<name>A0A0G1PA36_UNCKA</name>
<dbReference type="PIRSF" id="PIRSF004749">
    <property type="entry name" value="Pep_def"/>
    <property type="match status" value="1"/>
</dbReference>
<keyword evidence="2" id="KW-0378">Hydrolase</keyword>
<proteinExistence type="inferred from homology"/>
<dbReference type="PANTHER" id="PTHR10458">
    <property type="entry name" value="PEPTIDE DEFORMYLASE"/>
    <property type="match status" value="1"/>
</dbReference>
<keyword evidence="2" id="KW-0479">Metal-binding</keyword>
<comment type="catalytic activity">
    <reaction evidence="2">
        <text>N-terminal N-formyl-L-methionyl-[peptide] + H2O = N-terminal L-methionyl-[peptide] + formate</text>
        <dbReference type="Rhea" id="RHEA:24420"/>
        <dbReference type="Rhea" id="RHEA-COMP:10639"/>
        <dbReference type="Rhea" id="RHEA-COMP:10640"/>
        <dbReference type="ChEBI" id="CHEBI:15377"/>
        <dbReference type="ChEBI" id="CHEBI:15740"/>
        <dbReference type="ChEBI" id="CHEBI:49298"/>
        <dbReference type="ChEBI" id="CHEBI:64731"/>
        <dbReference type="EC" id="3.5.1.88"/>
    </reaction>
</comment>
<dbReference type="GO" id="GO:0046872">
    <property type="term" value="F:metal ion binding"/>
    <property type="evidence" value="ECO:0007669"/>
    <property type="project" value="UniProtKB-KW"/>
</dbReference>
<dbReference type="PANTHER" id="PTHR10458:SF22">
    <property type="entry name" value="PEPTIDE DEFORMYLASE"/>
    <property type="match status" value="1"/>
</dbReference>
<feature type="binding site" evidence="2">
    <location>
        <position position="155"/>
    </location>
    <ligand>
        <name>Fe cation</name>
        <dbReference type="ChEBI" id="CHEBI:24875"/>
    </ligand>
</feature>
<dbReference type="Proteomes" id="UP000034732">
    <property type="component" value="Unassembled WGS sequence"/>
</dbReference>
<comment type="caution">
    <text evidence="3">The sequence shown here is derived from an EMBL/GenBank/DDBJ whole genome shotgun (WGS) entry which is preliminary data.</text>
</comment>
<dbReference type="NCBIfam" id="NF001159">
    <property type="entry name" value="PRK00150.1-3"/>
    <property type="match status" value="1"/>
</dbReference>
<dbReference type="AlphaFoldDB" id="A0A0G1PA36"/>
<feature type="binding site" evidence="2">
    <location>
        <position position="109"/>
    </location>
    <ligand>
        <name>Fe cation</name>
        <dbReference type="ChEBI" id="CHEBI:24875"/>
    </ligand>
</feature>
<comment type="cofactor">
    <cofactor evidence="2">
        <name>Fe(2+)</name>
        <dbReference type="ChEBI" id="CHEBI:29033"/>
    </cofactor>
    <text evidence="2">Binds 1 Fe(2+) ion.</text>
</comment>
<dbReference type="GO" id="GO:0042586">
    <property type="term" value="F:peptide deformylase activity"/>
    <property type="evidence" value="ECO:0007669"/>
    <property type="project" value="UniProtKB-UniRule"/>
</dbReference>
<comment type="function">
    <text evidence="2">Removes the formyl group from the N-terminal Met of newly synthesized proteins. Requires at least a dipeptide for an efficient rate of reaction. N-terminal L-methionine is a prerequisite for activity but the enzyme has broad specificity at other positions.</text>
</comment>
<dbReference type="PATRIC" id="fig|1619107.3.peg.495"/>
<feature type="active site" evidence="2">
    <location>
        <position position="152"/>
    </location>
</feature>
<keyword evidence="2" id="KW-0648">Protein biosynthesis</keyword>
<organism evidence="3 4">
    <name type="scientific">candidate division WWE3 bacterium GW2011_GWA1_46_21</name>
    <dbReference type="NCBI Taxonomy" id="1619107"/>
    <lineage>
        <taxon>Bacteria</taxon>
        <taxon>Katanobacteria</taxon>
    </lineage>
</organism>